<reference evidence="13 14" key="1">
    <citation type="submission" date="2023-04" db="EMBL/GenBank/DDBJ databases">
        <title>Genome of Basidiobolus ranarum AG-B5.</title>
        <authorList>
            <person name="Stajich J.E."/>
            <person name="Carter-House D."/>
            <person name="Gryganskyi A."/>
        </authorList>
    </citation>
    <scope>NUCLEOTIDE SEQUENCE [LARGE SCALE GENOMIC DNA]</scope>
    <source>
        <strain evidence="13 14">AG-B5</strain>
    </source>
</reference>
<comment type="catalytic activity">
    <reaction evidence="8">
        <text>L-seryl-[protein] + ATP = O-phospho-L-seryl-[protein] + ADP + H(+)</text>
        <dbReference type="Rhea" id="RHEA:17989"/>
        <dbReference type="Rhea" id="RHEA-COMP:9863"/>
        <dbReference type="Rhea" id="RHEA-COMP:11604"/>
        <dbReference type="ChEBI" id="CHEBI:15378"/>
        <dbReference type="ChEBI" id="CHEBI:29999"/>
        <dbReference type="ChEBI" id="CHEBI:30616"/>
        <dbReference type="ChEBI" id="CHEBI:83421"/>
        <dbReference type="ChEBI" id="CHEBI:456216"/>
        <dbReference type="EC" id="2.7.11.1"/>
    </reaction>
</comment>
<evidence type="ECO:0000256" key="1">
    <source>
        <dbReference type="ARBA" id="ARBA00012513"/>
    </source>
</evidence>
<dbReference type="InterPro" id="IPR028375">
    <property type="entry name" value="KA1/Ssp2_C"/>
</dbReference>
<keyword evidence="14" id="KW-1185">Reference proteome</keyword>
<keyword evidence="5" id="KW-0418">Kinase</keyword>
<evidence type="ECO:0000313" key="14">
    <source>
        <dbReference type="Proteomes" id="UP001479436"/>
    </source>
</evidence>
<dbReference type="Proteomes" id="UP001479436">
    <property type="component" value="Unassembled WGS sequence"/>
</dbReference>
<dbReference type="PROSITE" id="PS00107">
    <property type="entry name" value="PROTEIN_KINASE_ATP"/>
    <property type="match status" value="1"/>
</dbReference>
<proteinExistence type="predicted"/>
<sequence length="754" mass="85717">MSPPITQPEAFSNSIEVKSRRMSVPSSMNLDLPDSFAYKQRIPGTVFGPYTLIRTLGEGEFAKVKLGIHTQTGHQVAVKLIKRALVDTETRLIKIKREVNVLRSLDHPNIVRLFEVIETDKYIGIIIEYASGGELFDHILAHRYLKEREACRLFAQLISGVSYMHEKNVVHRDLKLENLLLDRNRNIIITDFGFANQFSSPLNDLMATSCGSPCYAAPELVVSEGMYVGTAVDIWSCGVILYAMLCGYLPFDDDPENPDGDNINLLYKYILSTPLVFPDYVSPDGRDLLRRMLVPDPTQRCDMRAIMSHNWLAPYAYIFEESKNEWEDMEQSNMESDSPTYTETARPPKRHTIQVEYDQSPVANLSSPELPESHLNGIVEADEEDGNDPMAVEVTLEKPLEQIHLDPFNSTRHINSHNRVRPTTIHFSQPTHQQPADLPSIIIPREHSRGQFVESIENSNMQMFESPISSNSQTPCLPNILHNPTEQGNLSVLSDPLVVSDLPSSVQQQSMSSNAAKKVMDWFRKKSLGKHQHTFESHMSHPRRNHCRVSHEFRLRCHTGAIDDNAVTSKSPIELMQEIKMLLEELGIEIKKEYEWKLKCVRKKKACTNSLKSRNSVISTETQTTATPSIGSSTNSSRRRTSAFTRLLKIGSQEVSCPVHFDGLTPMEPIYGDETVDSGEEINFVMEICKLKELGKLYIVDITRRKGNLWSYKFIYHTILDRLNLKNDRFMESFNTEQSPFPNTNANANHHVIL</sequence>
<keyword evidence="2" id="KW-0723">Serine/threonine-protein kinase</keyword>
<comment type="catalytic activity">
    <reaction evidence="7">
        <text>L-threonyl-[protein] + ATP = O-phospho-L-threonyl-[protein] + ADP + H(+)</text>
        <dbReference type="Rhea" id="RHEA:46608"/>
        <dbReference type="Rhea" id="RHEA-COMP:11060"/>
        <dbReference type="Rhea" id="RHEA-COMP:11605"/>
        <dbReference type="ChEBI" id="CHEBI:15378"/>
        <dbReference type="ChEBI" id="CHEBI:30013"/>
        <dbReference type="ChEBI" id="CHEBI:30616"/>
        <dbReference type="ChEBI" id="CHEBI:61977"/>
        <dbReference type="ChEBI" id="CHEBI:456216"/>
        <dbReference type="EC" id="2.7.11.1"/>
    </reaction>
</comment>
<evidence type="ECO:0000256" key="8">
    <source>
        <dbReference type="ARBA" id="ARBA00048679"/>
    </source>
</evidence>
<evidence type="ECO:0000256" key="5">
    <source>
        <dbReference type="ARBA" id="ARBA00022777"/>
    </source>
</evidence>
<dbReference type="Gene3D" id="3.30.310.80">
    <property type="entry name" value="Kinase associated domain 1, KA1"/>
    <property type="match status" value="1"/>
</dbReference>
<evidence type="ECO:0000256" key="2">
    <source>
        <dbReference type="ARBA" id="ARBA00022527"/>
    </source>
</evidence>
<evidence type="ECO:0000256" key="6">
    <source>
        <dbReference type="ARBA" id="ARBA00022840"/>
    </source>
</evidence>
<organism evidence="13 14">
    <name type="scientific">Basidiobolus ranarum</name>
    <dbReference type="NCBI Taxonomy" id="34480"/>
    <lineage>
        <taxon>Eukaryota</taxon>
        <taxon>Fungi</taxon>
        <taxon>Fungi incertae sedis</taxon>
        <taxon>Zoopagomycota</taxon>
        <taxon>Entomophthoromycotina</taxon>
        <taxon>Basidiobolomycetes</taxon>
        <taxon>Basidiobolales</taxon>
        <taxon>Basidiobolaceae</taxon>
        <taxon>Basidiobolus</taxon>
    </lineage>
</organism>
<dbReference type="PROSITE" id="PS50032">
    <property type="entry name" value="KA1"/>
    <property type="match status" value="1"/>
</dbReference>
<evidence type="ECO:0000259" key="11">
    <source>
        <dbReference type="PROSITE" id="PS50011"/>
    </source>
</evidence>
<dbReference type="InterPro" id="IPR011009">
    <property type="entry name" value="Kinase-like_dom_sf"/>
</dbReference>
<dbReference type="PANTHER" id="PTHR24346">
    <property type="entry name" value="MAP/MICROTUBULE AFFINITY-REGULATING KINASE"/>
    <property type="match status" value="1"/>
</dbReference>
<dbReference type="PROSITE" id="PS00108">
    <property type="entry name" value="PROTEIN_KINASE_ST"/>
    <property type="match status" value="1"/>
</dbReference>
<keyword evidence="3" id="KW-0808">Transferase</keyword>
<feature type="binding site" evidence="9">
    <location>
        <position position="79"/>
    </location>
    <ligand>
        <name>ATP</name>
        <dbReference type="ChEBI" id="CHEBI:30616"/>
    </ligand>
</feature>
<feature type="domain" description="KA1" evidence="12">
    <location>
        <begin position="675"/>
        <end position="725"/>
    </location>
</feature>
<accession>A0ABR2VVP9</accession>
<feature type="compositionally biased region" description="Low complexity" evidence="10">
    <location>
        <begin position="627"/>
        <end position="638"/>
    </location>
</feature>
<dbReference type="Gene3D" id="1.10.510.10">
    <property type="entry name" value="Transferase(Phosphotransferase) domain 1"/>
    <property type="match status" value="1"/>
</dbReference>
<dbReference type="SUPFAM" id="SSF56112">
    <property type="entry name" value="Protein kinase-like (PK-like)"/>
    <property type="match status" value="1"/>
</dbReference>
<dbReference type="InterPro" id="IPR008271">
    <property type="entry name" value="Ser/Thr_kinase_AS"/>
</dbReference>
<evidence type="ECO:0000313" key="13">
    <source>
        <dbReference type="EMBL" id="KAK9704083.1"/>
    </source>
</evidence>
<feature type="domain" description="Protein kinase" evidence="11">
    <location>
        <begin position="50"/>
        <end position="312"/>
    </location>
</feature>
<keyword evidence="6 9" id="KW-0067">ATP-binding</keyword>
<evidence type="ECO:0000256" key="7">
    <source>
        <dbReference type="ARBA" id="ARBA00047899"/>
    </source>
</evidence>
<feature type="region of interest" description="Disordered" evidence="10">
    <location>
        <begin position="619"/>
        <end position="638"/>
    </location>
</feature>
<evidence type="ECO:0000256" key="10">
    <source>
        <dbReference type="SAM" id="MobiDB-lite"/>
    </source>
</evidence>
<evidence type="ECO:0000256" key="4">
    <source>
        <dbReference type="ARBA" id="ARBA00022741"/>
    </source>
</evidence>
<evidence type="ECO:0000256" key="9">
    <source>
        <dbReference type="PROSITE-ProRule" id="PRU10141"/>
    </source>
</evidence>
<dbReference type="Pfam" id="PF00069">
    <property type="entry name" value="Pkinase"/>
    <property type="match status" value="1"/>
</dbReference>
<dbReference type="InterPro" id="IPR017441">
    <property type="entry name" value="Protein_kinase_ATP_BS"/>
</dbReference>
<dbReference type="InterPro" id="IPR000719">
    <property type="entry name" value="Prot_kinase_dom"/>
</dbReference>
<dbReference type="SMART" id="SM00220">
    <property type="entry name" value="S_TKc"/>
    <property type="match status" value="1"/>
</dbReference>
<dbReference type="SUPFAM" id="SSF103243">
    <property type="entry name" value="KA1-like"/>
    <property type="match status" value="1"/>
</dbReference>
<evidence type="ECO:0000259" key="12">
    <source>
        <dbReference type="PROSITE" id="PS50032"/>
    </source>
</evidence>
<keyword evidence="4 9" id="KW-0547">Nucleotide-binding</keyword>
<dbReference type="InterPro" id="IPR001772">
    <property type="entry name" value="KA1_dom"/>
</dbReference>
<dbReference type="PROSITE" id="PS50011">
    <property type="entry name" value="PROTEIN_KINASE_DOM"/>
    <property type="match status" value="1"/>
</dbReference>
<dbReference type="EC" id="2.7.11.1" evidence="1"/>
<gene>
    <name evidence="13" type="ORF">K7432_010400</name>
</gene>
<comment type="caution">
    <text evidence="13">The sequence shown here is derived from an EMBL/GenBank/DDBJ whole genome shotgun (WGS) entry which is preliminary data.</text>
</comment>
<protein>
    <recommendedName>
        <fullName evidence="1">non-specific serine/threonine protein kinase</fullName>
        <ecNumber evidence="1">2.7.11.1</ecNumber>
    </recommendedName>
</protein>
<evidence type="ECO:0000256" key="3">
    <source>
        <dbReference type="ARBA" id="ARBA00022679"/>
    </source>
</evidence>
<dbReference type="Pfam" id="PF02149">
    <property type="entry name" value="KA1"/>
    <property type="match status" value="1"/>
</dbReference>
<dbReference type="PANTHER" id="PTHR24346:SF110">
    <property type="entry name" value="NON-SPECIFIC SERINE_THREONINE PROTEIN KINASE"/>
    <property type="match status" value="1"/>
</dbReference>
<dbReference type="EMBL" id="JASJQH010007590">
    <property type="protein sequence ID" value="KAK9704083.1"/>
    <property type="molecule type" value="Genomic_DNA"/>
</dbReference>
<name>A0ABR2VVP9_9FUNG</name>